<dbReference type="RefSeq" id="WP_145267370.1">
    <property type="nucleotide sequence ID" value="NZ_CP036426.1"/>
</dbReference>
<dbReference type="SUPFAM" id="SSF51735">
    <property type="entry name" value="NAD(P)-binding Rossmann-fold domains"/>
    <property type="match status" value="1"/>
</dbReference>
<evidence type="ECO:0000256" key="8">
    <source>
        <dbReference type="RuleBase" id="RU366074"/>
    </source>
</evidence>
<keyword evidence="11" id="KW-1185">Reference proteome</keyword>
<dbReference type="InterPro" id="IPR036291">
    <property type="entry name" value="NAD(P)-bd_dom_sf"/>
</dbReference>
<dbReference type="NCBIfam" id="NF009466">
    <property type="entry name" value="PRK12826.1-2"/>
    <property type="match status" value="1"/>
</dbReference>
<gene>
    <name evidence="10" type="primary">fabG_1</name>
    <name evidence="10" type="ORF">ElP_07770</name>
</gene>
<evidence type="ECO:0000256" key="5">
    <source>
        <dbReference type="ARBA" id="ARBA00048508"/>
    </source>
</evidence>
<keyword evidence="8" id="KW-0275">Fatty acid biosynthesis</keyword>
<sequence>MAADVPTPTGCRVDLTGQVALVTGASRGIGRAIAERLASCGASVAAVARSADGLQETIGAIRAAGGTAEAFAGSVASSEEVNRIVGEVEAKFEKVHVLVNNAGITRDGLMLRMEDEAFREVLETNLLGAFYFTRAVGALMMRQRYGRIVNISSVAGLMGNPGQANYSASKAGLIGFTRTVARELASRNITVNAVAPGFVETDMTGVLPDKIKEAVKEHVPMKKFGQVEDIADLVCYLSGPGARYLTGQVVAVDGGMTA</sequence>
<evidence type="ECO:0000256" key="4">
    <source>
        <dbReference type="ARBA" id="ARBA00023002"/>
    </source>
</evidence>
<comment type="catalytic activity">
    <reaction evidence="5 8">
        <text>a (3R)-hydroxyacyl-[ACP] + NADP(+) = a 3-oxoacyl-[ACP] + NADPH + H(+)</text>
        <dbReference type="Rhea" id="RHEA:17397"/>
        <dbReference type="Rhea" id="RHEA-COMP:9916"/>
        <dbReference type="Rhea" id="RHEA-COMP:9945"/>
        <dbReference type="ChEBI" id="CHEBI:15378"/>
        <dbReference type="ChEBI" id="CHEBI:57783"/>
        <dbReference type="ChEBI" id="CHEBI:58349"/>
        <dbReference type="ChEBI" id="CHEBI:78776"/>
        <dbReference type="ChEBI" id="CHEBI:78827"/>
        <dbReference type="EC" id="1.1.1.100"/>
    </reaction>
</comment>
<dbReference type="PROSITE" id="PS00061">
    <property type="entry name" value="ADH_SHORT"/>
    <property type="match status" value="1"/>
</dbReference>
<keyword evidence="8" id="KW-0444">Lipid biosynthesis</keyword>
<protein>
    <recommendedName>
        <fullName evidence="8">3-oxoacyl-[acyl-carrier-protein] reductase</fullName>
        <ecNumber evidence="8">1.1.1.100</ecNumber>
    </recommendedName>
</protein>
<dbReference type="EC" id="1.1.1.100" evidence="8"/>
<evidence type="ECO:0000259" key="9">
    <source>
        <dbReference type="SMART" id="SM00822"/>
    </source>
</evidence>
<keyword evidence="8" id="KW-0443">Lipid metabolism</keyword>
<name>A0A518GWG3_9BACT</name>
<dbReference type="Pfam" id="PF13561">
    <property type="entry name" value="adh_short_C2"/>
    <property type="match status" value="1"/>
</dbReference>
<dbReference type="PANTHER" id="PTHR42879:SF2">
    <property type="entry name" value="3-OXOACYL-[ACYL-CARRIER-PROTEIN] REDUCTASE FABG"/>
    <property type="match status" value="1"/>
</dbReference>
<dbReference type="FunFam" id="3.40.50.720:FF:000115">
    <property type="entry name" value="3-oxoacyl-[acyl-carrier-protein] reductase FabG"/>
    <property type="match status" value="1"/>
</dbReference>
<comment type="pathway">
    <text evidence="8">Lipid metabolism; fatty acid biosynthesis.</text>
</comment>
<dbReference type="Proteomes" id="UP000317835">
    <property type="component" value="Chromosome"/>
</dbReference>
<feature type="binding site" evidence="7">
    <location>
        <begin position="166"/>
        <end position="170"/>
    </location>
    <ligand>
        <name>NADP(+)</name>
        <dbReference type="ChEBI" id="CHEBI:58349"/>
    </ligand>
</feature>
<evidence type="ECO:0000256" key="2">
    <source>
        <dbReference type="ARBA" id="ARBA00006484"/>
    </source>
</evidence>
<dbReference type="InterPro" id="IPR002347">
    <property type="entry name" value="SDR_fam"/>
</dbReference>
<dbReference type="PRINTS" id="PR00080">
    <property type="entry name" value="SDRFAMILY"/>
</dbReference>
<dbReference type="NCBIfam" id="TIGR01830">
    <property type="entry name" value="3oxo_ACP_reduc"/>
    <property type="match status" value="1"/>
</dbReference>
<evidence type="ECO:0000256" key="6">
    <source>
        <dbReference type="PIRSR" id="PIRSR611284-1"/>
    </source>
</evidence>
<evidence type="ECO:0000313" key="10">
    <source>
        <dbReference type="EMBL" id="QDV32935.1"/>
    </source>
</evidence>
<dbReference type="InterPro" id="IPR020904">
    <property type="entry name" value="Sc_DH/Rdtase_CS"/>
</dbReference>
<dbReference type="KEGG" id="tpla:ElP_07770"/>
<dbReference type="SMART" id="SM00822">
    <property type="entry name" value="PKS_KR"/>
    <property type="match status" value="1"/>
</dbReference>
<keyword evidence="3 7" id="KW-0521">NADP</keyword>
<dbReference type="GO" id="GO:0006633">
    <property type="term" value="P:fatty acid biosynthetic process"/>
    <property type="evidence" value="ECO:0007669"/>
    <property type="project" value="UniProtKB-UniPathway"/>
</dbReference>
<evidence type="ECO:0000313" key="11">
    <source>
        <dbReference type="Proteomes" id="UP000317835"/>
    </source>
</evidence>
<dbReference type="PRINTS" id="PR00081">
    <property type="entry name" value="GDHRDH"/>
</dbReference>
<evidence type="ECO:0000256" key="3">
    <source>
        <dbReference type="ARBA" id="ARBA00022857"/>
    </source>
</evidence>
<feature type="binding site" evidence="7">
    <location>
        <position position="101"/>
    </location>
    <ligand>
        <name>NADP(+)</name>
        <dbReference type="ChEBI" id="CHEBI:58349"/>
    </ligand>
</feature>
<evidence type="ECO:0000256" key="7">
    <source>
        <dbReference type="PIRSR" id="PIRSR611284-2"/>
    </source>
</evidence>
<dbReference type="AlphaFoldDB" id="A0A518GWG3"/>
<evidence type="ECO:0000256" key="1">
    <source>
        <dbReference type="ARBA" id="ARBA00002607"/>
    </source>
</evidence>
<feature type="binding site" evidence="7">
    <location>
        <begin position="24"/>
        <end position="27"/>
    </location>
    <ligand>
        <name>NADP(+)</name>
        <dbReference type="ChEBI" id="CHEBI:58349"/>
    </ligand>
</feature>
<keyword evidence="4 8" id="KW-0560">Oxidoreductase</keyword>
<comment type="function">
    <text evidence="1 8">Catalyzes the NADPH-dependent reduction of beta-ketoacyl-ACP substrates to beta-hydroxyacyl-ACP products, the first reductive step in the elongation cycle of fatty acid biosynthesis.</text>
</comment>
<dbReference type="PANTHER" id="PTHR42879">
    <property type="entry name" value="3-OXOACYL-(ACYL-CARRIER-PROTEIN) REDUCTASE"/>
    <property type="match status" value="1"/>
</dbReference>
<dbReference type="UniPathway" id="UPA00094"/>
<comment type="subunit">
    <text evidence="8">Homotetramer.</text>
</comment>
<accession>A0A518GWG3</accession>
<dbReference type="InterPro" id="IPR011284">
    <property type="entry name" value="3oxo_ACP_reduc"/>
</dbReference>
<dbReference type="NCBIfam" id="NF005559">
    <property type="entry name" value="PRK07231.1"/>
    <property type="match status" value="1"/>
</dbReference>
<organism evidence="10 11">
    <name type="scientific">Tautonia plasticadhaerens</name>
    <dbReference type="NCBI Taxonomy" id="2527974"/>
    <lineage>
        <taxon>Bacteria</taxon>
        <taxon>Pseudomonadati</taxon>
        <taxon>Planctomycetota</taxon>
        <taxon>Planctomycetia</taxon>
        <taxon>Isosphaerales</taxon>
        <taxon>Isosphaeraceae</taxon>
        <taxon>Tautonia</taxon>
    </lineage>
</organism>
<comment type="similarity">
    <text evidence="2 8">Belongs to the short-chain dehydrogenases/reductases (SDR) family.</text>
</comment>
<keyword evidence="8" id="KW-0276">Fatty acid metabolism</keyword>
<dbReference type="GO" id="GO:0004316">
    <property type="term" value="F:3-oxoacyl-[acyl-carrier-protein] reductase (NADPH) activity"/>
    <property type="evidence" value="ECO:0007669"/>
    <property type="project" value="UniProtKB-UniRule"/>
</dbReference>
<proteinExistence type="inferred from homology"/>
<dbReference type="OrthoDB" id="9803333at2"/>
<reference evidence="10 11" key="1">
    <citation type="submission" date="2019-02" db="EMBL/GenBank/DDBJ databases">
        <title>Deep-cultivation of Planctomycetes and their phenomic and genomic characterization uncovers novel biology.</title>
        <authorList>
            <person name="Wiegand S."/>
            <person name="Jogler M."/>
            <person name="Boedeker C."/>
            <person name="Pinto D."/>
            <person name="Vollmers J."/>
            <person name="Rivas-Marin E."/>
            <person name="Kohn T."/>
            <person name="Peeters S.H."/>
            <person name="Heuer A."/>
            <person name="Rast P."/>
            <person name="Oberbeckmann S."/>
            <person name="Bunk B."/>
            <person name="Jeske O."/>
            <person name="Meyerdierks A."/>
            <person name="Storesund J.E."/>
            <person name="Kallscheuer N."/>
            <person name="Luecker S."/>
            <person name="Lage O.M."/>
            <person name="Pohl T."/>
            <person name="Merkel B.J."/>
            <person name="Hornburger P."/>
            <person name="Mueller R.-W."/>
            <person name="Bruemmer F."/>
            <person name="Labrenz M."/>
            <person name="Spormann A.M."/>
            <person name="Op den Camp H."/>
            <person name="Overmann J."/>
            <person name="Amann R."/>
            <person name="Jetten M.S.M."/>
            <person name="Mascher T."/>
            <person name="Medema M.H."/>
            <person name="Devos D.P."/>
            <person name="Kaster A.-K."/>
            <person name="Ovreas L."/>
            <person name="Rohde M."/>
            <person name="Galperin M.Y."/>
            <person name="Jogler C."/>
        </authorList>
    </citation>
    <scope>NUCLEOTIDE SEQUENCE [LARGE SCALE GENOMIC DNA]</scope>
    <source>
        <strain evidence="10 11">ElP</strain>
    </source>
</reference>
<feature type="active site" description="Proton acceptor" evidence="6">
    <location>
        <position position="166"/>
    </location>
</feature>
<dbReference type="Gene3D" id="3.40.50.720">
    <property type="entry name" value="NAD(P)-binding Rossmann-like Domain"/>
    <property type="match status" value="1"/>
</dbReference>
<dbReference type="InterPro" id="IPR050259">
    <property type="entry name" value="SDR"/>
</dbReference>
<dbReference type="EMBL" id="CP036426">
    <property type="protein sequence ID" value="QDV32935.1"/>
    <property type="molecule type" value="Genomic_DNA"/>
</dbReference>
<dbReference type="GO" id="GO:0051287">
    <property type="term" value="F:NAD binding"/>
    <property type="evidence" value="ECO:0007669"/>
    <property type="project" value="UniProtKB-UniRule"/>
</dbReference>
<dbReference type="InterPro" id="IPR057326">
    <property type="entry name" value="KR_dom"/>
</dbReference>
<feature type="domain" description="Ketoreductase" evidence="9">
    <location>
        <begin position="18"/>
        <end position="197"/>
    </location>
</feature>
<dbReference type="CDD" id="cd05333">
    <property type="entry name" value="BKR_SDR_c"/>
    <property type="match status" value="1"/>
</dbReference>